<accession>A0A819NMB9</accession>
<dbReference type="EMBL" id="CAJNOO010001294">
    <property type="protein sequence ID" value="CAF1130092.1"/>
    <property type="molecule type" value="Genomic_DNA"/>
</dbReference>
<gene>
    <name evidence="5" type="ORF">FNK824_LOCUS19527</name>
    <name evidence="6" type="ORF">JBS370_LOCUS26226</name>
    <name evidence="4" type="ORF">OTI717_LOCUS7465</name>
    <name evidence="1" type="ORF">RFH988_LOCUS20820</name>
    <name evidence="3" type="ORF">SEV965_LOCUS31343</name>
    <name evidence="2" type="ORF">ZHD862_LOCUS33029</name>
</gene>
<sequence length="83" mass="9671">MLLIRNKFNINSLGDNYILIDEIEEFDLKTGRIECRACTSNEKGVAHRSTCSSYLCGKCCQPHQYMKCFEQHHVRRLSQTDND</sequence>
<dbReference type="EMBL" id="CAJOBE010003444">
    <property type="protein sequence ID" value="CAF3880772.1"/>
    <property type="molecule type" value="Genomic_DNA"/>
</dbReference>
<dbReference type="EMBL" id="CAJOAX010000561">
    <property type="protein sequence ID" value="CAF3614278.1"/>
    <property type="molecule type" value="Genomic_DNA"/>
</dbReference>
<dbReference type="EMBL" id="CAJOBD010004573">
    <property type="protein sequence ID" value="CAF4000143.1"/>
    <property type="molecule type" value="Genomic_DNA"/>
</dbReference>
<dbReference type="EMBL" id="CAJNOU010003591">
    <property type="protein sequence ID" value="CAF1399044.1"/>
    <property type="molecule type" value="Genomic_DNA"/>
</dbReference>
<dbReference type="Proteomes" id="UP000663882">
    <property type="component" value="Unassembled WGS sequence"/>
</dbReference>
<protein>
    <submittedName>
        <fullName evidence="6">Uncharacterized protein</fullName>
    </submittedName>
</protein>
<dbReference type="EMBL" id="CAJNOT010003767">
    <property type="protein sequence ID" value="CAF1399021.1"/>
    <property type="molecule type" value="Genomic_DNA"/>
</dbReference>
<evidence type="ECO:0000313" key="4">
    <source>
        <dbReference type="EMBL" id="CAF3614278.1"/>
    </source>
</evidence>
<evidence type="ECO:0000313" key="2">
    <source>
        <dbReference type="EMBL" id="CAF1399021.1"/>
    </source>
</evidence>
<dbReference type="Proteomes" id="UP000663864">
    <property type="component" value="Unassembled WGS sequence"/>
</dbReference>
<dbReference type="Proteomes" id="UP000663823">
    <property type="component" value="Unassembled WGS sequence"/>
</dbReference>
<dbReference type="Proteomes" id="UP000663889">
    <property type="component" value="Unassembled WGS sequence"/>
</dbReference>
<dbReference type="Proteomes" id="UP000663836">
    <property type="component" value="Unassembled WGS sequence"/>
</dbReference>
<proteinExistence type="predicted"/>
<dbReference type="Proteomes" id="UP000663874">
    <property type="component" value="Unassembled WGS sequence"/>
</dbReference>
<dbReference type="AlphaFoldDB" id="A0A819NMB9"/>
<organism evidence="6 7">
    <name type="scientific">Rotaria sordida</name>
    <dbReference type="NCBI Taxonomy" id="392033"/>
    <lineage>
        <taxon>Eukaryota</taxon>
        <taxon>Metazoa</taxon>
        <taxon>Spiralia</taxon>
        <taxon>Gnathifera</taxon>
        <taxon>Rotifera</taxon>
        <taxon>Eurotatoria</taxon>
        <taxon>Bdelloidea</taxon>
        <taxon>Philodinida</taxon>
        <taxon>Philodinidae</taxon>
        <taxon>Rotaria</taxon>
    </lineage>
</organism>
<comment type="caution">
    <text evidence="6">The sequence shown here is derived from an EMBL/GenBank/DDBJ whole genome shotgun (WGS) entry which is preliminary data.</text>
</comment>
<evidence type="ECO:0000313" key="1">
    <source>
        <dbReference type="EMBL" id="CAF1130092.1"/>
    </source>
</evidence>
<evidence type="ECO:0000313" key="5">
    <source>
        <dbReference type="EMBL" id="CAF3880772.1"/>
    </source>
</evidence>
<evidence type="ECO:0000313" key="6">
    <source>
        <dbReference type="EMBL" id="CAF4000143.1"/>
    </source>
</evidence>
<name>A0A819NMB9_9BILA</name>
<reference evidence="6" key="1">
    <citation type="submission" date="2021-02" db="EMBL/GenBank/DDBJ databases">
        <authorList>
            <person name="Nowell W R."/>
        </authorList>
    </citation>
    <scope>NUCLEOTIDE SEQUENCE</scope>
</reference>
<evidence type="ECO:0000313" key="7">
    <source>
        <dbReference type="Proteomes" id="UP000663836"/>
    </source>
</evidence>
<evidence type="ECO:0000313" key="3">
    <source>
        <dbReference type="EMBL" id="CAF1399044.1"/>
    </source>
</evidence>
<dbReference type="OrthoDB" id="342730at2759"/>